<dbReference type="Gene3D" id="2.160.20.10">
    <property type="entry name" value="Single-stranded right-handed beta-helix, Pectin lyase-like"/>
    <property type="match status" value="1"/>
</dbReference>
<dbReference type="InterPro" id="IPR011050">
    <property type="entry name" value="Pectin_lyase_fold/virulence"/>
</dbReference>
<name>G6AX16_9BACT</name>
<dbReference type="RefSeq" id="WP_007898952.1">
    <property type="nucleotide sequence ID" value="NZ_JH379409.1"/>
</dbReference>
<dbReference type="PROSITE" id="PS51257">
    <property type="entry name" value="PROKAR_LIPOPROTEIN"/>
    <property type="match status" value="1"/>
</dbReference>
<dbReference type="InterPro" id="IPR012334">
    <property type="entry name" value="Pectin_lyas_fold"/>
</dbReference>
<evidence type="ECO:0000313" key="2">
    <source>
        <dbReference type="EMBL" id="EHJ40792.1"/>
    </source>
</evidence>
<feature type="chain" id="PRO_5003485372" description="Right handed beta helix domain-containing protein" evidence="1">
    <location>
        <begin position="24"/>
        <end position="459"/>
    </location>
</feature>
<dbReference type="eggNOG" id="ENOG502ZAUF">
    <property type="taxonomic scope" value="Bacteria"/>
</dbReference>
<gene>
    <name evidence="2" type="ORF">HMPREF0673_01166</name>
</gene>
<organism evidence="2 3">
    <name type="scientific">Leyella stercorea DSM 18206</name>
    <dbReference type="NCBI Taxonomy" id="1002367"/>
    <lineage>
        <taxon>Bacteria</taxon>
        <taxon>Pseudomonadati</taxon>
        <taxon>Bacteroidota</taxon>
        <taxon>Bacteroidia</taxon>
        <taxon>Bacteroidales</taxon>
        <taxon>Prevotellaceae</taxon>
        <taxon>Leyella</taxon>
    </lineage>
</organism>
<dbReference type="HOGENOM" id="CLU_655130_0_0_10"/>
<evidence type="ECO:0008006" key="4">
    <source>
        <dbReference type="Google" id="ProtNLM"/>
    </source>
</evidence>
<proteinExistence type="predicted"/>
<evidence type="ECO:0000313" key="3">
    <source>
        <dbReference type="Proteomes" id="UP000004407"/>
    </source>
</evidence>
<reference evidence="2 3" key="1">
    <citation type="submission" date="2011-08" db="EMBL/GenBank/DDBJ databases">
        <authorList>
            <person name="Weinstock G."/>
            <person name="Sodergren E."/>
            <person name="Clifton S."/>
            <person name="Fulton L."/>
            <person name="Fulton B."/>
            <person name="Courtney L."/>
            <person name="Fronick C."/>
            <person name="Harrison M."/>
            <person name="Strong C."/>
            <person name="Farmer C."/>
            <person name="Delahaunty K."/>
            <person name="Markovic C."/>
            <person name="Hall O."/>
            <person name="Minx P."/>
            <person name="Tomlinson C."/>
            <person name="Mitreva M."/>
            <person name="Hou S."/>
            <person name="Chen J."/>
            <person name="Wollam A."/>
            <person name="Pepin K.H."/>
            <person name="Johnson M."/>
            <person name="Bhonagiri V."/>
            <person name="Zhang X."/>
            <person name="Suruliraj S."/>
            <person name="Warren W."/>
            <person name="Chinwalla A."/>
            <person name="Mardis E.R."/>
            <person name="Wilson R.K."/>
        </authorList>
    </citation>
    <scope>NUCLEOTIDE SEQUENCE [LARGE SCALE GENOMIC DNA]</scope>
    <source>
        <strain evidence="2 3">DSM 18206</strain>
    </source>
</reference>
<dbReference type="SUPFAM" id="SSF51126">
    <property type="entry name" value="Pectin lyase-like"/>
    <property type="match status" value="1"/>
</dbReference>
<keyword evidence="1" id="KW-0732">Signal</keyword>
<accession>G6AX16</accession>
<evidence type="ECO:0000256" key="1">
    <source>
        <dbReference type="SAM" id="SignalP"/>
    </source>
</evidence>
<feature type="signal peptide" evidence="1">
    <location>
        <begin position="1"/>
        <end position="23"/>
    </location>
</feature>
<dbReference type="PATRIC" id="fig|1002367.3.peg.930"/>
<dbReference type="EMBL" id="AFZZ01000104">
    <property type="protein sequence ID" value="EHJ40792.1"/>
    <property type="molecule type" value="Genomic_DNA"/>
</dbReference>
<comment type="caution">
    <text evidence="2">The sequence shown here is derived from an EMBL/GenBank/DDBJ whole genome shotgun (WGS) entry which is preliminary data.</text>
</comment>
<sequence length="459" mass="49550">MKKINTMAGMLLAAATAMFSASCENDNINPYDYAGNNGNANQGSTNVIKTAVAEYPVGSLVWSNDTTLSESVEIPVGTSLYIEPGVTVTCKADVQMPVEVVVLGNLYCLGTAEKPVTFTSDRKRPEAWGGIICGYNSEEVVLNHVDIAYAGATPTESSASFQNKLFKTTIDGGVPAFHFCNVNGKFVIANSFFHDNYNDQTYFTGGNGVIVGNIFADSGNAADGGEAINVKAGCKLDVANNVIYNACTNAFKLSNAGNSEVVPLTDMTVYNNTIVDCGWRRSKNKKGGSVWVEKAARPVFVNNLCYDSRFGLKQPKQDGADMEHSRLTPNYYYASTATGVEQMAKGASLGIWFDTDIKSATAGQFDPLFKNFKQNAGMDINCEVDDPDKGAPLAFDKAWNFDLQQGSPALSGGVTDFARIFPNGIPFFGMKRVNFLDSANDQNYYFSAPLPQPRFGAWL</sequence>
<dbReference type="AlphaFoldDB" id="G6AX16"/>
<dbReference type="Proteomes" id="UP000004407">
    <property type="component" value="Unassembled WGS sequence"/>
</dbReference>
<dbReference type="GeneID" id="78336893"/>
<protein>
    <recommendedName>
        <fullName evidence="4">Right handed beta helix domain-containing protein</fullName>
    </recommendedName>
</protein>